<dbReference type="Gene3D" id="1.10.10.350">
    <property type="match status" value="1"/>
</dbReference>
<name>A0A382TS51_9ZZZZ</name>
<keyword evidence="5" id="KW-0030">Aminoacyl-tRNA synthetase</keyword>
<sequence>PIIEDAEFLTDVEKLLPEEKFDQNTWGKWIGKIKAETNRKGENLFMPLRLAITGFKHGPELKKLLPVIGREKVVSRLKGLKG</sequence>
<dbReference type="PANTHER" id="PTHR43311">
    <property type="entry name" value="GLUTAMATE--TRNA LIGASE"/>
    <property type="match status" value="1"/>
</dbReference>
<evidence type="ECO:0000259" key="6">
    <source>
        <dbReference type="Pfam" id="PF19269"/>
    </source>
</evidence>
<evidence type="ECO:0000256" key="2">
    <source>
        <dbReference type="ARBA" id="ARBA00022741"/>
    </source>
</evidence>
<keyword evidence="2" id="KW-0547">Nucleotide-binding</keyword>
<evidence type="ECO:0000313" key="7">
    <source>
        <dbReference type="EMBL" id="SVD24387.1"/>
    </source>
</evidence>
<evidence type="ECO:0000256" key="4">
    <source>
        <dbReference type="ARBA" id="ARBA00022917"/>
    </source>
</evidence>
<dbReference type="InterPro" id="IPR049940">
    <property type="entry name" value="GluQ/Sye"/>
</dbReference>
<evidence type="ECO:0000256" key="3">
    <source>
        <dbReference type="ARBA" id="ARBA00022840"/>
    </source>
</evidence>
<dbReference type="AlphaFoldDB" id="A0A382TS51"/>
<dbReference type="GO" id="GO:0005524">
    <property type="term" value="F:ATP binding"/>
    <property type="evidence" value="ECO:0007669"/>
    <property type="project" value="UniProtKB-KW"/>
</dbReference>
<keyword evidence="3" id="KW-0067">ATP-binding</keyword>
<dbReference type="PANTHER" id="PTHR43311:SF1">
    <property type="entry name" value="GLUTAMYL-Q TRNA(ASP) SYNTHETASE"/>
    <property type="match status" value="1"/>
</dbReference>
<dbReference type="GO" id="GO:0000049">
    <property type="term" value="F:tRNA binding"/>
    <property type="evidence" value="ECO:0007669"/>
    <property type="project" value="InterPro"/>
</dbReference>
<gene>
    <name evidence="7" type="ORF">METZ01_LOCUS377241</name>
</gene>
<protein>
    <recommendedName>
        <fullName evidence="6">Aminoacyl-tRNA synthetase class I anticodon-binding domain-containing protein</fullName>
    </recommendedName>
</protein>
<dbReference type="SUPFAM" id="SSF48163">
    <property type="entry name" value="An anticodon-binding domain of class I aminoacyl-tRNA synthetases"/>
    <property type="match status" value="1"/>
</dbReference>
<dbReference type="GO" id="GO:0005829">
    <property type="term" value="C:cytosol"/>
    <property type="evidence" value="ECO:0007669"/>
    <property type="project" value="TreeGrafter"/>
</dbReference>
<feature type="non-terminal residue" evidence="7">
    <location>
        <position position="1"/>
    </location>
</feature>
<keyword evidence="4" id="KW-0648">Protein biosynthesis</keyword>
<proteinExistence type="predicted"/>
<accession>A0A382TS51</accession>
<dbReference type="InterPro" id="IPR008925">
    <property type="entry name" value="aa_tRNA-synth_I_cd-bd_sf"/>
</dbReference>
<dbReference type="Pfam" id="PF19269">
    <property type="entry name" value="Anticodon_2"/>
    <property type="match status" value="1"/>
</dbReference>
<dbReference type="InterPro" id="IPR020751">
    <property type="entry name" value="aa-tRNA-synth_I_codon-bd_sub2"/>
</dbReference>
<reference evidence="7" key="1">
    <citation type="submission" date="2018-05" db="EMBL/GenBank/DDBJ databases">
        <authorList>
            <person name="Lanie J.A."/>
            <person name="Ng W.-L."/>
            <person name="Kazmierczak K.M."/>
            <person name="Andrzejewski T.M."/>
            <person name="Davidsen T.M."/>
            <person name="Wayne K.J."/>
            <person name="Tettelin H."/>
            <person name="Glass J.I."/>
            <person name="Rusch D."/>
            <person name="Podicherti R."/>
            <person name="Tsui H.-C.T."/>
            <person name="Winkler M.E."/>
        </authorList>
    </citation>
    <scope>NUCLEOTIDE SEQUENCE</scope>
</reference>
<dbReference type="GO" id="GO:0006424">
    <property type="term" value="P:glutamyl-tRNA aminoacylation"/>
    <property type="evidence" value="ECO:0007669"/>
    <property type="project" value="TreeGrafter"/>
</dbReference>
<evidence type="ECO:0000256" key="1">
    <source>
        <dbReference type="ARBA" id="ARBA00022598"/>
    </source>
</evidence>
<dbReference type="InterPro" id="IPR045462">
    <property type="entry name" value="aa-tRNA-synth_I_cd-bd"/>
</dbReference>
<dbReference type="EMBL" id="UINC01138444">
    <property type="protein sequence ID" value="SVD24387.1"/>
    <property type="molecule type" value="Genomic_DNA"/>
</dbReference>
<evidence type="ECO:0000256" key="5">
    <source>
        <dbReference type="ARBA" id="ARBA00023146"/>
    </source>
</evidence>
<organism evidence="7">
    <name type="scientific">marine metagenome</name>
    <dbReference type="NCBI Taxonomy" id="408172"/>
    <lineage>
        <taxon>unclassified sequences</taxon>
        <taxon>metagenomes</taxon>
        <taxon>ecological metagenomes</taxon>
    </lineage>
</organism>
<dbReference type="GO" id="GO:0004818">
    <property type="term" value="F:glutamate-tRNA ligase activity"/>
    <property type="evidence" value="ECO:0007669"/>
    <property type="project" value="TreeGrafter"/>
</dbReference>
<feature type="domain" description="Aminoacyl-tRNA synthetase class I anticodon-binding" evidence="6">
    <location>
        <begin position="6"/>
        <end position="78"/>
    </location>
</feature>
<keyword evidence="1" id="KW-0436">Ligase</keyword>